<evidence type="ECO:0000313" key="2">
    <source>
        <dbReference type="EMBL" id="TBU35281.1"/>
    </source>
</evidence>
<feature type="compositionally biased region" description="Polar residues" evidence="1">
    <location>
        <begin position="17"/>
        <end position="26"/>
    </location>
</feature>
<protein>
    <submittedName>
        <fullName evidence="2">Uncharacterized protein</fullName>
    </submittedName>
</protein>
<organism evidence="2">
    <name type="scientific">Dichomitus squalens</name>
    <dbReference type="NCBI Taxonomy" id="114155"/>
    <lineage>
        <taxon>Eukaryota</taxon>
        <taxon>Fungi</taxon>
        <taxon>Dikarya</taxon>
        <taxon>Basidiomycota</taxon>
        <taxon>Agaricomycotina</taxon>
        <taxon>Agaricomycetes</taxon>
        <taxon>Polyporales</taxon>
        <taxon>Polyporaceae</taxon>
        <taxon>Dichomitus</taxon>
    </lineage>
</organism>
<evidence type="ECO:0000256" key="1">
    <source>
        <dbReference type="SAM" id="MobiDB-lite"/>
    </source>
</evidence>
<reference evidence="2" key="1">
    <citation type="submission" date="2019-01" db="EMBL/GenBank/DDBJ databases">
        <title>Draft genome sequences of three monokaryotic isolates of the white-rot basidiomycete fungus Dichomitus squalens.</title>
        <authorList>
            <consortium name="DOE Joint Genome Institute"/>
            <person name="Lopez S.C."/>
            <person name="Andreopoulos B."/>
            <person name="Pangilinan J."/>
            <person name="Lipzen A."/>
            <person name="Riley R."/>
            <person name="Ahrendt S."/>
            <person name="Ng V."/>
            <person name="Barry K."/>
            <person name="Daum C."/>
            <person name="Grigoriev I.V."/>
            <person name="Hilden K.S."/>
            <person name="Makela M.R."/>
            <person name="de Vries R.P."/>
        </authorList>
    </citation>
    <scope>NUCLEOTIDE SEQUENCE [LARGE SCALE GENOMIC DNA]</scope>
    <source>
        <strain evidence="2">OM18370.1</strain>
    </source>
</reference>
<feature type="region of interest" description="Disordered" evidence="1">
    <location>
        <begin position="88"/>
        <end position="181"/>
    </location>
</feature>
<dbReference type="AlphaFoldDB" id="A0A4Q9N7T4"/>
<feature type="compositionally biased region" description="Basic and acidic residues" evidence="1">
    <location>
        <begin position="142"/>
        <end position="158"/>
    </location>
</feature>
<dbReference type="Proteomes" id="UP000292957">
    <property type="component" value="Unassembled WGS sequence"/>
</dbReference>
<feature type="compositionally biased region" description="Basic residues" evidence="1">
    <location>
        <begin position="160"/>
        <end position="181"/>
    </location>
</feature>
<gene>
    <name evidence="2" type="ORF">BD311DRAFT_801938</name>
</gene>
<sequence length="181" mass="18747">MTTEDSVQLPSEPLPNTDGTDVSDSSATIPGIIDIVEETETLKLASTVANAVAPAAAAVAFIAVAVGNVPDLGGTALLDQTEDVAPVDELSLNPSGSESLARNGDDALSDGEDDSEDEFVPRGKGKKPTDTPHATHTRPKAVGKDKTKDEGAEEDAKQKQNGKKKDSKKQASKKVQKATAI</sequence>
<name>A0A4Q9N7T4_9APHY</name>
<proteinExistence type="predicted"/>
<feature type="compositionally biased region" description="Acidic residues" evidence="1">
    <location>
        <begin position="107"/>
        <end position="118"/>
    </location>
</feature>
<feature type="region of interest" description="Disordered" evidence="1">
    <location>
        <begin position="1"/>
        <end position="26"/>
    </location>
</feature>
<dbReference type="EMBL" id="ML143387">
    <property type="protein sequence ID" value="TBU35281.1"/>
    <property type="molecule type" value="Genomic_DNA"/>
</dbReference>
<accession>A0A4Q9N7T4</accession>